<accession>B9RLN4</accession>
<keyword evidence="3" id="KW-0653">Protein transport</keyword>
<evidence type="ECO:0000256" key="2">
    <source>
        <dbReference type="ARBA" id="ARBA00022448"/>
    </source>
</evidence>
<protein>
    <recommendedName>
        <fullName evidence="3">Exocyst subunit Exo70 family protein</fullName>
    </recommendedName>
</protein>
<dbReference type="GO" id="GO:0006887">
    <property type="term" value="P:exocytosis"/>
    <property type="evidence" value="ECO:0000318"/>
    <property type="project" value="GO_Central"/>
</dbReference>
<keyword evidence="3" id="KW-0268">Exocytosis</keyword>
<dbReference type="Pfam" id="PF03081">
    <property type="entry name" value="Exo70_C"/>
    <property type="match status" value="1"/>
</dbReference>
<proteinExistence type="inferred from homology"/>
<dbReference type="Proteomes" id="UP000008311">
    <property type="component" value="Unassembled WGS sequence"/>
</dbReference>
<dbReference type="Gene3D" id="1.20.1280.170">
    <property type="entry name" value="Exocyst complex component Exo70"/>
    <property type="match status" value="1"/>
</dbReference>
<dbReference type="InParanoid" id="B9RLN4"/>
<dbReference type="InterPro" id="IPR016159">
    <property type="entry name" value="Cullin_repeat-like_dom_sf"/>
</dbReference>
<dbReference type="Pfam" id="PF20669">
    <property type="entry name" value="Exo70_N"/>
    <property type="match status" value="1"/>
</dbReference>
<comment type="similarity">
    <text evidence="1 3">Belongs to the EXO70 family.</text>
</comment>
<reference evidence="6" key="1">
    <citation type="journal article" date="2010" name="Nat. Biotechnol.">
        <title>Draft genome sequence of the oilseed species Ricinus communis.</title>
        <authorList>
            <person name="Chan A.P."/>
            <person name="Crabtree J."/>
            <person name="Zhao Q."/>
            <person name="Lorenzi H."/>
            <person name="Orvis J."/>
            <person name="Puiu D."/>
            <person name="Melake-Berhan A."/>
            <person name="Jones K.M."/>
            <person name="Redman J."/>
            <person name="Chen G."/>
            <person name="Cahoon E.B."/>
            <person name="Gedil M."/>
            <person name="Stanke M."/>
            <person name="Haas B.J."/>
            <person name="Wortman J.R."/>
            <person name="Fraser-Liggett C.M."/>
            <person name="Ravel J."/>
            <person name="Rabinowicz P.D."/>
        </authorList>
    </citation>
    <scope>NUCLEOTIDE SEQUENCE [LARGE SCALE GENOMIC DNA]</scope>
    <source>
        <strain evidence="6">cv. Hale</strain>
    </source>
</reference>
<feature type="domain" description="Exocyst complex subunit Exo70 C-terminal" evidence="4">
    <location>
        <begin position="271"/>
        <end position="620"/>
    </location>
</feature>
<evidence type="ECO:0000313" key="6">
    <source>
        <dbReference type="Proteomes" id="UP000008311"/>
    </source>
</evidence>
<dbReference type="eggNOG" id="KOG2344">
    <property type="taxonomic scope" value="Eukaryota"/>
</dbReference>
<evidence type="ECO:0000313" key="5">
    <source>
        <dbReference type="EMBL" id="EEF47759.1"/>
    </source>
</evidence>
<evidence type="ECO:0000259" key="4">
    <source>
        <dbReference type="Pfam" id="PF03081"/>
    </source>
</evidence>
<dbReference type="EMBL" id="EQ973788">
    <property type="protein sequence ID" value="EEF47759.1"/>
    <property type="molecule type" value="Genomic_DNA"/>
</dbReference>
<dbReference type="PANTHER" id="PTHR12542">
    <property type="entry name" value="EXOCYST COMPLEX PROTEIN EXO70"/>
    <property type="match status" value="1"/>
</dbReference>
<dbReference type="AlphaFoldDB" id="B9RLN4"/>
<keyword evidence="2 3" id="KW-0813">Transport</keyword>
<dbReference type="GO" id="GO:0000145">
    <property type="term" value="C:exocyst"/>
    <property type="evidence" value="ECO:0000318"/>
    <property type="project" value="GO_Central"/>
</dbReference>
<dbReference type="GO" id="GO:0005546">
    <property type="term" value="F:phosphatidylinositol-4,5-bisphosphate binding"/>
    <property type="evidence" value="ECO:0007669"/>
    <property type="project" value="InterPro"/>
</dbReference>
<dbReference type="PANTHER" id="PTHR12542:SF92">
    <property type="entry name" value="EXOCYST COMPLEX COMPONENT EXO70E2"/>
    <property type="match status" value="1"/>
</dbReference>
<dbReference type="GO" id="GO:0015031">
    <property type="term" value="P:protein transport"/>
    <property type="evidence" value="ECO:0007669"/>
    <property type="project" value="UniProtKB-KW"/>
</dbReference>
<gene>
    <name evidence="5" type="ORF">RCOM_1469700</name>
</gene>
<dbReference type="STRING" id="3988.B9RLN4"/>
<evidence type="ECO:0000256" key="3">
    <source>
        <dbReference type="RuleBase" id="RU365026"/>
    </source>
</evidence>
<organism evidence="5 6">
    <name type="scientific">Ricinus communis</name>
    <name type="common">Castor bean</name>
    <dbReference type="NCBI Taxonomy" id="3988"/>
    <lineage>
        <taxon>Eukaryota</taxon>
        <taxon>Viridiplantae</taxon>
        <taxon>Streptophyta</taxon>
        <taxon>Embryophyta</taxon>
        <taxon>Tracheophyta</taxon>
        <taxon>Spermatophyta</taxon>
        <taxon>Magnoliopsida</taxon>
        <taxon>eudicotyledons</taxon>
        <taxon>Gunneridae</taxon>
        <taxon>Pentapetalae</taxon>
        <taxon>rosids</taxon>
        <taxon>fabids</taxon>
        <taxon>Malpighiales</taxon>
        <taxon>Euphorbiaceae</taxon>
        <taxon>Acalyphoideae</taxon>
        <taxon>Acalypheae</taxon>
        <taxon>Ricinus</taxon>
    </lineage>
</organism>
<dbReference type="FunCoup" id="B9RLN4">
    <property type="interactions" value="2021"/>
</dbReference>
<evidence type="ECO:0000256" key="1">
    <source>
        <dbReference type="ARBA" id="ARBA00006756"/>
    </source>
</evidence>
<dbReference type="InterPro" id="IPR046364">
    <property type="entry name" value="Exo70_C"/>
</dbReference>
<comment type="function">
    <text evidence="3">Component of the exocyst complex.</text>
</comment>
<keyword evidence="6" id="KW-1185">Reference proteome</keyword>
<sequence>MHNCQSITATYEAEQHIIAATQHILEALRLSKNVSDDLRSALKAVDSHLSSMAVKSESEGSEFTEIEEQLNSAEVKVMHWMSNQSHMWDAGPMEAANYLQAVKEILAVIETVGGLSVSENRKAKEIVFRAQHVLHIAMSRLEEELCHILIRHKQYFKLQYESFRSPAENVVYDESFTSVEDEIIEETSQRDGNCGESIQFTVDLVDPHVIPDIKSIASVMSACNHVQEFCETFIGVRREALYEYLSNLKMEKVSIEDVLKLEWDCLDSEIKKWIWTMKVIIKGYLASEKRLCDQILGESTAANSYCFVEISKDSILGLLNFGQAVAMGPRKLEKLIRLLDMYEVLAEVHLEIDALFSENNGSFVRIEFQELISRLADSARETFLKFGNAISCNASVHPFPGGGVHHLTKYVMNYMRLLPEYHDTMNLLLKDQDADKSNVVVEIDDGLDISSSTFCPMACHLRSITSTLQSNLIDKSKLYTNEALQHVFLINNIHYMVEKVKDSELRLFFGDEWIRKHNAKFQQHATSYVKATWSSVLSILRDGRTAPKERCRKFSNAFEEIYKCQTGWRIPDPGLREDLQISTSQNVILAYRNFLGINNSNVSDKHVKYTADHLEELLLDFFVGSPISLRNSRRRCLEHHRHWPVNKICEAYNWLDLFIPYATFLVCSVCDIIKCCRV</sequence>
<dbReference type="InterPro" id="IPR004140">
    <property type="entry name" value="Exo70"/>
</dbReference>
<name>B9RLN4_RICCO</name>
<dbReference type="SUPFAM" id="SSF74788">
    <property type="entry name" value="Cullin repeat-like"/>
    <property type="match status" value="1"/>
</dbReference>